<comment type="similarity">
    <text evidence="1">Belongs to the CpsD/CapB family.</text>
</comment>
<dbReference type="NCBIfam" id="TIGR01007">
    <property type="entry name" value="eps_fam"/>
    <property type="match status" value="1"/>
</dbReference>
<dbReference type="SUPFAM" id="SSF52540">
    <property type="entry name" value="P-loop containing nucleoside triphosphate hydrolases"/>
    <property type="match status" value="1"/>
</dbReference>
<evidence type="ECO:0000256" key="2">
    <source>
        <dbReference type="ARBA" id="ARBA00011903"/>
    </source>
</evidence>
<comment type="catalytic activity">
    <reaction evidence="8">
        <text>L-tyrosyl-[protein] + ATP = O-phospho-L-tyrosyl-[protein] + ADP + H(+)</text>
        <dbReference type="Rhea" id="RHEA:10596"/>
        <dbReference type="Rhea" id="RHEA-COMP:10136"/>
        <dbReference type="Rhea" id="RHEA-COMP:20101"/>
        <dbReference type="ChEBI" id="CHEBI:15378"/>
        <dbReference type="ChEBI" id="CHEBI:30616"/>
        <dbReference type="ChEBI" id="CHEBI:46858"/>
        <dbReference type="ChEBI" id="CHEBI:61978"/>
        <dbReference type="ChEBI" id="CHEBI:456216"/>
        <dbReference type="EC" id="2.7.10.2"/>
    </reaction>
</comment>
<name>A0ABS5U5F3_9BACT</name>
<dbReference type="Pfam" id="PF13614">
    <property type="entry name" value="AAA_31"/>
    <property type="match status" value="1"/>
</dbReference>
<sequence>MSRIEKAMERAAQVRKGEVTTPDTIRPAQFDTSHTIHHAPIAMPQVKQTVFSDNPLLVTLNDPYSPTAEEYRKLKAVLVKMTYGEPFKNTIMITSAIPGEGKSITALNLGISLAQEFDHTVLLVDADLRRPSVHRYLNIERKVGLSECLLGEADLGDAIIPTGIGRLSVVTAGREISNPGELFSSHRMKSMLEEIKHRYNDRYIIFDAPPLLPFAETRSLAHLVDGIIFVIKEELATQTNVRDAIETLKGTNILGVVYNDANIAHNLERYHSAYNYHSYAGTGA</sequence>
<proteinExistence type="inferred from homology"/>
<dbReference type="EMBL" id="JAHDYS010000003">
    <property type="protein sequence ID" value="MBT1070897.1"/>
    <property type="molecule type" value="Genomic_DNA"/>
</dbReference>
<gene>
    <name evidence="10" type="ORF">KJB30_03800</name>
</gene>
<dbReference type="PANTHER" id="PTHR32309:SF13">
    <property type="entry name" value="FERRIC ENTEROBACTIN TRANSPORT PROTEIN FEPE"/>
    <property type="match status" value="1"/>
</dbReference>
<evidence type="ECO:0000256" key="7">
    <source>
        <dbReference type="ARBA" id="ARBA00023137"/>
    </source>
</evidence>
<dbReference type="NCBIfam" id="TIGR03018">
    <property type="entry name" value="pepcterm_TyrKin"/>
    <property type="match status" value="1"/>
</dbReference>
<evidence type="ECO:0000256" key="5">
    <source>
        <dbReference type="ARBA" id="ARBA00022777"/>
    </source>
</evidence>
<dbReference type="InterPro" id="IPR005702">
    <property type="entry name" value="Wzc-like_C"/>
</dbReference>
<keyword evidence="3" id="KW-0808">Transferase</keyword>
<reference evidence="10 11" key="1">
    <citation type="submission" date="2021-05" db="EMBL/GenBank/DDBJ databases">
        <title>The draft genome of Geobacter chapellei DSM 13688.</title>
        <authorList>
            <person name="Xu Z."/>
            <person name="Masuda Y."/>
            <person name="Itoh H."/>
            <person name="Senoo K."/>
        </authorList>
    </citation>
    <scope>NUCLEOTIDE SEQUENCE [LARGE SCALE GENOMIC DNA]</scope>
    <source>
        <strain evidence="10 11">DSM 13688</strain>
    </source>
</reference>
<keyword evidence="4" id="KW-0547">Nucleotide-binding</keyword>
<evidence type="ECO:0000313" key="10">
    <source>
        <dbReference type="EMBL" id="MBT1070897.1"/>
    </source>
</evidence>
<evidence type="ECO:0000256" key="3">
    <source>
        <dbReference type="ARBA" id="ARBA00022679"/>
    </source>
</evidence>
<evidence type="ECO:0000259" key="9">
    <source>
        <dbReference type="Pfam" id="PF13614"/>
    </source>
</evidence>
<evidence type="ECO:0000313" key="11">
    <source>
        <dbReference type="Proteomes" id="UP000784128"/>
    </source>
</evidence>
<dbReference type="Proteomes" id="UP000784128">
    <property type="component" value="Unassembled WGS sequence"/>
</dbReference>
<evidence type="ECO:0000256" key="8">
    <source>
        <dbReference type="ARBA" id="ARBA00051245"/>
    </source>
</evidence>
<keyword evidence="5" id="KW-0418">Kinase</keyword>
<keyword evidence="6" id="KW-0067">ATP-binding</keyword>
<dbReference type="InterPro" id="IPR027417">
    <property type="entry name" value="P-loop_NTPase"/>
</dbReference>
<accession>A0ABS5U5F3</accession>
<keyword evidence="11" id="KW-1185">Reference proteome</keyword>
<dbReference type="CDD" id="cd05387">
    <property type="entry name" value="BY-kinase"/>
    <property type="match status" value="1"/>
</dbReference>
<protein>
    <recommendedName>
        <fullName evidence="2">non-specific protein-tyrosine kinase</fullName>
        <ecNumber evidence="2">2.7.10.2</ecNumber>
    </recommendedName>
</protein>
<dbReference type="InterPro" id="IPR050445">
    <property type="entry name" value="Bact_polysacc_biosynth/exp"/>
</dbReference>
<organism evidence="10 11">
    <name type="scientific">Pelotalea chapellei</name>
    <dbReference type="NCBI Taxonomy" id="44671"/>
    <lineage>
        <taxon>Bacteria</taxon>
        <taxon>Pseudomonadati</taxon>
        <taxon>Thermodesulfobacteriota</taxon>
        <taxon>Desulfuromonadia</taxon>
        <taxon>Geobacterales</taxon>
        <taxon>Geobacteraceae</taxon>
        <taxon>Pelotalea</taxon>
    </lineage>
</organism>
<comment type="caution">
    <text evidence="10">The sequence shown here is derived from an EMBL/GenBank/DDBJ whole genome shotgun (WGS) entry which is preliminary data.</text>
</comment>
<keyword evidence="7" id="KW-0829">Tyrosine-protein kinase</keyword>
<evidence type="ECO:0000256" key="4">
    <source>
        <dbReference type="ARBA" id="ARBA00022741"/>
    </source>
</evidence>
<dbReference type="RefSeq" id="WP_214296614.1">
    <property type="nucleotide sequence ID" value="NZ_JAHDYS010000003.1"/>
</dbReference>
<dbReference type="Gene3D" id="3.40.50.300">
    <property type="entry name" value="P-loop containing nucleotide triphosphate hydrolases"/>
    <property type="match status" value="1"/>
</dbReference>
<dbReference type="EC" id="2.7.10.2" evidence="2"/>
<dbReference type="PANTHER" id="PTHR32309">
    <property type="entry name" value="TYROSINE-PROTEIN KINASE"/>
    <property type="match status" value="1"/>
</dbReference>
<evidence type="ECO:0000256" key="1">
    <source>
        <dbReference type="ARBA" id="ARBA00007316"/>
    </source>
</evidence>
<evidence type="ECO:0000256" key="6">
    <source>
        <dbReference type="ARBA" id="ARBA00022840"/>
    </source>
</evidence>
<feature type="domain" description="AAA" evidence="9">
    <location>
        <begin position="90"/>
        <end position="238"/>
    </location>
</feature>
<dbReference type="InterPro" id="IPR025669">
    <property type="entry name" value="AAA_dom"/>
</dbReference>